<evidence type="ECO:0000256" key="5">
    <source>
        <dbReference type="ARBA" id="ARBA00022475"/>
    </source>
</evidence>
<keyword evidence="6 14" id="KW-0349">Heme</keyword>
<keyword evidence="11 14" id="KW-0408">Iron</keyword>
<dbReference type="GO" id="GO:0070818">
    <property type="term" value="F:protoporphyrinogen oxidase activity"/>
    <property type="evidence" value="ECO:0007669"/>
    <property type="project" value="UniProtKB-UniRule"/>
</dbReference>
<dbReference type="UniPathway" id="UPA00251">
    <property type="reaction ID" value="UER00324"/>
</dbReference>
<comment type="function">
    <text evidence="14 15">Catalyzes the oxidation of protoporphyrinogen IX to protoporphyrin IX.</text>
</comment>
<evidence type="ECO:0000256" key="12">
    <source>
        <dbReference type="ARBA" id="ARBA00023136"/>
    </source>
</evidence>
<feature type="transmembrane region" description="Helical" evidence="14">
    <location>
        <begin position="121"/>
        <end position="139"/>
    </location>
</feature>
<evidence type="ECO:0000256" key="14">
    <source>
        <dbReference type="HAMAP-Rule" id="MF_02239"/>
    </source>
</evidence>
<evidence type="ECO:0000256" key="13">
    <source>
        <dbReference type="ARBA" id="ARBA00048390"/>
    </source>
</evidence>
<dbReference type="PIRSF" id="PIRSF004638">
    <property type="entry name" value="UCP004638"/>
    <property type="match status" value="1"/>
</dbReference>
<dbReference type="Pfam" id="PF03653">
    <property type="entry name" value="UPF0093"/>
    <property type="match status" value="1"/>
</dbReference>
<dbReference type="OrthoDB" id="9800824at2"/>
<dbReference type="GO" id="GO:0005886">
    <property type="term" value="C:plasma membrane"/>
    <property type="evidence" value="ECO:0007669"/>
    <property type="project" value="UniProtKB-SubCell"/>
</dbReference>
<keyword evidence="5 14" id="KW-1003">Cell membrane</keyword>
<evidence type="ECO:0000256" key="11">
    <source>
        <dbReference type="ARBA" id="ARBA00023004"/>
    </source>
</evidence>
<feature type="transmembrane region" description="Helical" evidence="14">
    <location>
        <begin position="6"/>
        <end position="29"/>
    </location>
</feature>
<accession>A0A345P6C0</accession>
<evidence type="ECO:0000313" key="16">
    <source>
        <dbReference type="EMBL" id="AXI02829.1"/>
    </source>
</evidence>
<evidence type="ECO:0000256" key="7">
    <source>
        <dbReference type="ARBA" id="ARBA00022692"/>
    </source>
</evidence>
<dbReference type="AlphaFoldDB" id="A0A345P6C0"/>
<name>A0A345P6C0_9GAMM</name>
<feature type="binding site" description="axial binding residue" evidence="14">
    <location>
        <position position="86"/>
    </location>
    <ligand>
        <name>heme</name>
        <dbReference type="ChEBI" id="CHEBI:30413"/>
    </ligand>
    <ligandPart>
        <name>Fe</name>
        <dbReference type="ChEBI" id="CHEBI:18248"/>
    </ligandPart>
</feature>
<evidence type="ECO:0000256" key="15">
    <source>
        <dbReference type="PIRNR" id="PIRNR004638"/>
    </source>
</evidence>
<comment type="pathway">
    <text evidence="2 14 15">Porphyrin-containing compound metabolism; protoporphyrin-IX biosynthesis; protoporphyrin-IX from protoporphyrinogen-IX: step 1/1.</text>
</comment>
<proteinExistence type="inferred from homology"/>
<comment type="catalytic activity">
    <reaction evidence="13 14 15">
        <text>protoporphyrinogen IX + 3 A = protoporphyrin IX + 3 AH2</text>
        <dbReference type="Rhea" id="RHEA:62000"/>
        <dbReference type="ChEBI" id="CHEBI:13193"/>
        <dbReference type="ChEBI" id="CHEBI:17499"/>
        <dbReference type="ChEBI" id="CHEBI:57306"/>
        <dbReference type="ChEBI" id="CHEBI:57307"/>
    </reaction>
</comment>
<evidence type="ECO:0000256" key="1">
    <source>
        <dbReference type="ARBA" id="ARBA00004651"/>
    </source>
</evidence>
<evidence type="ECO:0000256" key="4">
    <source>
        <dbReference type="ARBA" id="ARBA00017504"/>
    </source>
</evidence>
<feature type="transmembrane region" description="Helical" evidence="14">
    <location>
        <begin position="83"/>
        <end position="100"/>
    </location>
</feature>
<protein>
    <recommendedName>
        <fullName evidence="4 14">Protoporphyrinogen IX oxidase</fullName>
        <shortName evidence="14">PPO</shortName>
        <ecNumber evidence="14 15">1.3.99.-</ecNumber>
    </recommendedName>
</protein>
<organism evidence="16 17">
    <name type="scientific">Aquirhabdus parva</name>
    <dbReference type="NCBI Taxonomy" id="2283318"/>
    <lineage>
        <taxon>Bacteria</taxon>
        <taxon>Pseudomonadati</taxon>
        <taxon>Pseudomonadota</taxon>
        <taxon>Gammaproteobacteria</taxon>
        <taxon>Moraxellales</taxon>
        <taxon>Moraxellaceae</taxon>
        <taxon>Aquirhabdus</taxon>
    </lineage>
</organism>
<evidence type="ECO:0000256" key="9">
    <source>
        <dbReference type="ARBA" id="ARBA00022989"/>
    </source>
</evidence>
<comment type="cofactor">
    <cofactor evidence="14 15">
        <name>heme b</name>
        <dbReference type="ChEBI" id="CHEBI:60344"/>
    </cofactor>
    <text evidence="14 15">Binds 1 heme b (iron(II)-protoporphyrin IX) group per subunit.</text>
</comment>
<keyword evidence="17" id="KW-1185">Reference proteome</keyword>
<dbReference type="InterPro" id="IPR005265">
    <property type="entry name" value="HemJ-like"/>
</dbReference>
<dbReference type="PANTHER" id="PTHR40255">
    <property type="entry name" value="UPF0093 MEMBRANE PROTEIN SLR1790"/>
    <property type="match status" value="1"/>
</dbReference>
<evidence type="ECO:0000256" key="10">
    <source>
        <dbReference type="ARBA" id="ARBA00023002"/>
    </source>
</evidence>
<keyword evidence="7 14" id="KW-0812">Transmembrane</keyword>
<gene>
    <name evidence="16" type="primary">hemJ</name>
    <name evidence="16" type="ORF">HYN46_08260</name>
</gene>
<keyword evidence="8 14" id="KW-0479">Metal-binding</keyword>
<keyword evidence="9 14" id="KW-1133">Transmembrane helix</keyword>
<dbReference type="GO" id="GO:0006782">
    <property type="term" value="P:protoporphyrinogen IX biosynthetic process"/>
    <property type="evidence" value="ECO:0007669"/>
    <property type="project" value="UniProtKB-UniRule"/>
</dbReference>
<dbReference type="EMBL" id="CP031222">
    <property type="protein sequence ID" value="AXI02829.1"/>
    <property type="molecule type" value="Genomic_DNA"/>
</dbReference>
<dbReference type="EC" id="1.3.99.-" evidence="14 15"/>
<feature type="binding site" description="axial binding residue" evidence="14">
    <location>
        <position position="10"/>
    </location>
    <ligand>
        <name>heme</name>
        <dbReference type="ChEBI" id="CHEBI:30413"/>
    </ligand>
    <ligandPart>
        <name>Fe</name>
        <dbReference type="ChEBI" id="CHEBI:18248"/>
    </ligandPart>
</feature>
<keyword evidence="10 14" id="KW-0560">Oxidoreductase</keyword>
<sequence>MLLLWIKAFHIVAVVCWFAAMFYLPRLFVYHAQSTDEISIKRFEVMERKLYRGIMTPSMIATWGLGLWMLWLGRDYYLSQHWMHAKLTLVLLLTGYHFACGYFRKALIGNPHIKSHVYFRWFNELPVFALIAIVILVVVKPSF</sequence>
<dbReference type="GO" id="GO:0046872">
    <property type="term" value="F:metal ion binding"/>
    <property type="evidence" value="ECO:0007669"/>
    <property type="project" value="UniProtKB-UniRule"/>
</dbReference>
<comment type="subcellular location">
    <subcellularLocation>
        <location evidence="1 14">Cell membrane</location>
        <topology evidence="1 14">Multi-pass membrane protein</topology>
    </subcellularLocation>
</comment>
<evidence type="ECO:0000256" key="8">
    <source>
        <dbReference type="ARBA" id="ARBA00022723"/>
    </source>
</evidence>
<comment type="similarity">
    <text evidence="3 14 15">Belongs to the HemJ family.</text>
</comment>
<evidence type="ECO:0000256" key="3">
    <source>
        <dbReference type="ARBA" id="ARBA00006501"/>
    </source>
</evidence>
<dbReference type="HAMAP" id="MF_02239">
    <property type="entry name" value="HemJ"/>
    <property type="match status" value="1"/>
</dbReference>
<dbReference type="Proteomes" id="UP000253940">
    <property type="component" value="Chromosome"/>
</dbReference>
<dbReference type="NCBIfam" id="TIGR00701">
    <property type="entry name" value="protoporphyrinogen oxidase HemJ"/>
    <property type="match status" value="1"/>
</dbReference>
<dbReference type="KEGG" id="mbah:HYN46_08260"/>
<dbReference type="PANTHER" id="PTHR40255:SF1">
    <property type="entry name" value="PROTOPORPHYRINOGEN IX OXIDASE"/>
    <property type="match status" value="1"/>
</dbReference>
<evidence type="ECO:0000313" key="17">
    <source>
        <dbReference type="Proteomes" id="UP000253940"/>
    </source>
</evidence>
<reference evidence="16 17" key="1">
    <citation type="submission" date="2018-07" db="EMBL/GenBank/DDBJ databases">
        <title>Genome sequencing of Moraxellaceae gen. HYN0046.</title>
        <authorList>
            <person name="Kim M."/>
            <person name="Yi H."/>
        </authorList>
    </citation>
    <scope>NUCLEOTIDE SEQUENCE [LARGE SCALE GENOMIC DNA]</scope>
    <source>
        <strain evidence="16 17">HYN0046</strain>
    </source>
</reference>
<keyword evidence="12 14" id="KW-0472">Membrane</keyword>
<evidence type="ECO:0000256" key="6">
    <source>
        <dbReference type="ARBA" id="ARBA00022617"/>
    </source>
</evidence>
<feature type="transmembrane region" description="Helical" evidence="14">
    <location>
        <begin position="50"/>
        <end position="71"/>
    </location>
</feature>
<comment type="subunit">
    <text evidence="14">Homodimer.</text>
</comment>
<dbReference type="RefSeq" id="WP_114898939.1">
    <property type="nucleotide sequence ID" value="NZ_CP031222.1"/>
</dbReference>
<evidence type="ECO:0000256" key="2">
    <source>
        <dbReference type="ARBA" id="ARBA00005073"/>
    </source>
</evidence>